<dbReference type="PANTHER" id="PTHR11730">
    <property type="entry name" value="AMMONIUM TRANSPORTER"/>
    <property type="match status" value="1"/>
</dbReference>
<feature type="transmembrane region" description="Helical" evidence="6">
    <location>
        <begin position="389"/>
        <end position="406"/>
    </location>
</feature>
<feature type="transmembrane region" description="Helical" evidence="6">
    <location>
        <begin position="104"/>
        <end position="123"/>
    </location>
</feature>
<name>A0A914CE46_9BILA</name>
<dbReference type="Gene3D" id="1.10.3430.10">
    <property type="entry name" value="Ammonium transporter AmtB like domains"/>
    <property type="match status" value="1"/>
</dbReference>
<dbReference type="PRINTS" id="PR00342">
    <property type="entry name" value="RHESUSRHD"/>
</dbReference>
<feature type="transmembrane region" description="Helical" evidence="6">
    <location>
        <begin position="350"/>
        <end position="368"/>
    </location>
</feature>
<dbReference type="GO" id="GO:0005886">
    <property type="term" value="C:plasma membrane"/>
    <property type="evidence" value="ECO:0007669"/>
    <property type="project" value="InterPro"/>
</dbReference>
<keyword evidence="4 6" id="KW-1133">Transmembrane helix</keyword>
<accession>A0A914CE46</accession>
<evidence type="ECO:0000256" key="6">
    <source>
        <dbReference type="SAM" id="Phobius"/>
    </source>
</evidence>
<dbReference type="PANTHER" id="PTHR11730:SF114">
    <property type="entry name" value="AMMONIUM TRANSPORTER AMTB-LIKE DOMAIN-CONTAINING PROTEIN"/>
    <property type="match status" value="1"/>
</dbReference>
<sequence>MAIFNGCDYHTATATSQMAQHICEKFGFTAVKEFPPWKFLINGKMVFNCGPNDEARGALMFSLMAFVFQVVFVLLFKFFCRYVPNAMPSEKNPSRIYVNTDYPLFQDIHVMVFVGFGFLMSFLKRYGFSAISVNLLLSAFIIQWVILLRGFLSMEFIKTGYFIISINELMIADLSCVVVLISMGVLLGKLTPVQFLILAFMETSFSVLLEHILFTILHINDGGRSLVVHCFGAYFGLAAAKVLHKKNSFEMDRGDNSIQHSELFSMIGTLFLWIFFPSFNAATQEPEDARHRAIMNTYLAMAACTVTTFMISSLSDNLGRFNMLHIQSSTLAGGVAMGTVANVILYPHHAVTVGAMAGVISVIGHVLITPRLEKRLKIFDTCGVHNLHGLPGLFSGLLSVAFVLLYDPKEYGNSIHKIYPYWLNGPKGGDRDQLIQAYFQTAGIVITIVVAIIGGLITGAVLRISLWNQIQDMPSYEDTNYYRDARFTLFGKISHAPVTEMNIEHYETNMILENGNGGLTHAHESIDYNVY</sequence>
<feature type="transmembrane region" description="Helical" evidence="6">
    <location>
        <begin position="63"/>
        <end position="84"/>
    </location>
</feature>
<proteinExistence type="inferred from homology"/>
<feature type="transmembrane region" description="Helical" evidence="6">
    <location>
        <begin position="225"/>
        <end position="243"/>
    </location>
</feature>
<feature type="transmembrane region" description="Helical" evidence="6">
    <location>
        <begin position="135"/>
        <end position="157"/>
    </location>
</feature>
<dbReference type="AlphaFoldDB" id="A0A914CE46"/>
<reference evidence="9" key="1">
    <citation type="submission" date="2022-11" db="UniProtKB">
        <authorList>
            <consortium name="WormBaseParasite"/>
        </authorList>
    </citation>
    <scope>IDENTIFICATION</scope>
</reference>
<evidence type="ECO:0000256" key="4">
    <source>
        <dbReference type="ARBA" id="ARBA00022989"/>
    </source>
</evidence>
<comment type="similarity">
    <text evidence="2">Belongs to the ammonium transporter (TC 2.A.49) family. Rh subfamily.</text>
</comment>
<dbReference type="InterPro" id="IPR029020">
    <property type="entry name" value="Ammonium/urea_transptr"/>
</dbReference>
<keyword evidence="8" id="KW-1185">Reference proteome</keyword>
<dbReference type="InterPro" id="IPR002229">
    <property type="entry name" value="RhesusRHD"/>
</dbReference>
<feature type="domain" description="Ammonium transporter AmtB-like" evidence="7">
    <location>
        <begin position="94"/>
        <end position="479"/>
    </location>
</feature>
<feature type="transmembrane region" description="Helical" evidence="6">
    <location>
        <begin position="437"/>
        <end position="462"/>
    </location>
</feature>
<keyword evidence="3 6" id="KW-0812">Transmembrane</keyword>
<feature type="transmembrane region" description="Helical" evidence="6">
    <location>
        <begin position="195"/>
        <end position="219"/>
    </location>
</feature>
<comment type="subcellular location">
    <subcellularLocation>
        <location evidence="1">Membrane</location>
        <topology evidence="1">Multi-pass membrane protein</topology>
    </subcellularLocation>
</comment>
<evidence type="ECO:0000256" key="1">
    <source>
        <dbReference type="ARBA" id="ARBA00004141"/>
    </source>
</evidence>
<organism evidence="8 9">
    <name type="scientific">Acrobeloides nanus</name>
    <dbReference type="NCBI Taxonomy" id="290746"/>
    <lineage>
        <taxon>Eukaryota</taxon>
        <taxon>Metazoa</taxon>
        <taxon>Ecdysozoa</taxon>
        <taxon>Nematoda</taxon>
        <taxon>Chromadorea</taxon>
        <taxon>Rhabditida</taxon>
        <taxon>Tylenchina</taxon>
        <taxon>Cephalobomorpha</taxon>
        <taxon>Cephaloboidea</taxon>
        <taxon>Cephalobidae</taxon>
        <taxon>Acrobeloides</taxon>
    </lineage>
</organism>
<dbReference type="Pfam" id="PF00909">
    <property type="entry name" value="Ammonium_transp"/>
    <property type="match status" value="1"/>
</dbReference>
<evidence type="ECO:0000256" key="3">
    <source>
        <dbReference type="ARBA" id="ARBA00022692"/>
    </source>
</evidence>
<keyword evidence="5 6" id="KW-0472">Membrane</keyword>
<feature type="transmembrane region" description="Helical" evidence="6">
    <location>
        <begin position="293"/>
        <end position="312"/>
    </location>
</feature>
<evidence type="ECO:0000256" key="2">
    <source>
        <dbReference type="ARBA" id="ARBA00011036"/>
    </source>
</evidence>
<feature type="transmembrane region" description="Helical" evidence="6">
    <location>
        <begin position="263"/>
        <end position="281"/>
    </location>
</feature>
<dbReference type="WBParaSite" id="ACRNAN_Path_980.g3775.t1">
    <property type="protein sequence ID" value="ACRNAN_Path_980.g3775.t1"/>
    <property type="gene ID" value="ACRNAN_Path_980.g3775"/>
</dbReference>
<feature type="transmembrane region" description="Helical" evidence="6">
    <location>
        <begin position="324"/>
        <end position="344"/>
    </location>
</feature>
<evidence type="ECO:0000256" key="5">
    <source>
        <dbReference type="ARBA" id="ARBA00023136"/>
    </source>
</evidence>
<evidence type="ECO:0000313" key="8">
    <source>
        <dbReference type="Proteomes" id="UP000887540"/>
    </source>
</evidence>
<dbReference type="GO" id="GO:0008519">
    <property type="term" value="F:ammonium channel activity"/>
    <property type="evidence" value="ECO:0007669"/>
    <property type="project" value="InterPro"/>
</dbReference>
<dbReference type="SUPFAM" id="SSF111352">
    <property type="entry name" value="Ammonium transporter"/>
    <property type="match status" value="1"/>
</dbReference>
<feature type="transmembrane region" description="Helical" evidence="6">
    <location>
        <begin position="169"/>
        <end position="188"/>
    </location>
</feature>
<dbReference type="GO" id="GO:0097272">
    <property type="term" value="P:ammonium homeostasis"/>
    <property type="evidence" value="ECO:0007669"/>
    <property type="project" value="TreeGrafter"/>
</dbReference>
<evidence type="ECO:0000259" key="7">
    <source>
        <dbReference type="Pfam" id="PF00909"/>
    </source>
</evidence>
<dbReference type="InterPro" id="IPR024041">
    <property type="entry name" value="NH4_transpt_AmtB-like_dom"/>
</dbReference>
<dbReference type="Proteomes" id="UP000887540">
    <property type="component" value="Unplaced"/>
</dbReference>
<evidence type="ECO:0000313" key="9">
    <source>
        <dbReference type="WBParaSite" id="ACRNAN_Path_980.g3775.t1"/>
    </source>
</evidence>
<protein>
    <submittedName>
        <fullName evidence="9">Ammonium transporter AmtB-like domain-containing protein</fullName>
    </submittedName>
</protein>